<dbReference type="SUPFAM" id="SSF53254">
    <property type="entry name" value="Phosphoglycerate mutase-like"/>
    <property type="match status" value="1"/>
</dbReference>
<dbReference type="PANTHER" id="PTHR46517">
    <property type="entry name" value="FRUCTOSE-2,6-BISPHOSPHATASE TIGAR"/>
    <property type="match status" value="1"/>
</dbReference>
<dbReference type="HOGENOM" id="CLU_033323_9_5_14"/>
<sequence length="190" mass="22123">MIIGLVRHGQTDFNKKGIIQGHIDNPLNKEGINQVKKLGIHLKQYDKSWDYIGYTPLKRAYESATILNSFLNIKLSFAYKKLIERDFGPFDGKDVSVVKDIFKQKDYKVEGFENDSLLLERVKNALFELNQKYTDKKVLFVCHSHVIKSALILVDPKTYSFMNYYVSNSSIYYFDISESTIKFIKKIDLE</sequence>
<evidence type="ECO:0000256" key="3">
    <source>
        <dbReference type="PIRSR" id="PIRSR613078-2"/>
    </source>
</evidence>
<dbReference type="GO" id="GO:0043456">
    <property type="term" value="P:regulation of pentose-phosphate shunt"/>
    <property type="evidence" value="ECO:0007669"/>
    <property type="project" value="TreeGrafter"/>
</dbReference>
<feature type="active site" description="Proton donor/acceptor" evidence="2">
    <location>
        <position position="84"/>
    </location>
</feature>
<feature type="binding site" evidence="3">
    <location>
        <position position="59"/>
    </location>
    <ligand>
        <name>substrate</name>
    </ligand>
</feature>
<dbReference type="InterPro" id="IPR051695">
    <property type="entry name" value="Phosphoglycerate_Mutase"/>
</dbReference>
<evidence type="ECO:0000313" key="4">
    <source>
        <dbReference type="EMBL" id="CCV64459.1"/>
    </source>
</evidence>
<dbReference type="SMART" id="SM00855">
    <property type="entry name" value="PGAM"/>
    <property type="match status" value="1"/>
</dbReference>
<dbReference type="KEGG" id="apal:BN85408820"/>
<keyword evidence="5" id="KW-1185">Reference proteome</keyword>
<dbReference type="Gene3D" id="3.40.50.1240">
    <property type="entry name" value="Phosphoglycerate mutase-like"/>
    <property type="match status" value="1"/>
</dbReference>
<organism evidence="4 5">
    <name type="scientific">Alteracholeplasma palmae (strain ATCC 49389 / J233)</name>
    <name type="common">Acholeplasma palmae</name>
    <dbReference type="NCBI Taxonomy" id="1318466"/>
    <lineage>
        <taxon>Bacteria</taxon>
        <taxon>Bacillati</taxon>
        <taxon>Mycoplasmatota</taxon>
        <taxon>Mollicutes</taxon>
        <taxon>Acholeplasmatales</taxon>
        <taxon>Acholeplasmataceae</taxon>
        <taxon>Acholeplasma</taxon>
    </lineage>
</organism>
<reference evidence="4 5" key="1">
    <citation type="journal article" date="2013" name="J. Mol. Microbiol. Biotechnol.">
        <title>Analysis of the Complete Genomes of Acholeplasma brassicae , A. palmae and A. laidlawii and Their Comparison to the Obligate Parasites from ' Candidatus Phytoplasma'.</title>
        <authorList>
            <person name="Kube M."/>
            <person name="Siewert C."/>
            <person name="Migdoll A.M."/>
            <person name="Duduk B."/>
            <person name="Holz S."/>
            <person name="Rabus R."/>
            <person name="Seemuller E."/>
            <person name="Mitrovic J."/>
            <person name="Muller I."/>
            <person name="Buttner C."/>
            <person name="Reinhardt R."/>
        </authorList>
    </citation>
    <scope>NUCLEOTIDE SEQUENCE [LARGE SCALE GENOMIC DNA]</scope>
    <source>
        <strain evidence="4 5">J233</strain>
    </source>
</reference>
<evidence type="ECO:0000313" key="5">
    <source>
        <dbReference type="Proteomes" id="UP000032740"/>
    </source>
</evidence>
<dbReference type="Proteomes" id="UP000032740">
    <property type="component" value="Chromosome"/>
</dbReference>
<dbReference type="STRING" id="1318466.BN85408820"/>
<dbReference type="GO" id="GO:0045820">
    <property type="term" value="P:negative regulation of glycolytic process"/>
    <property type="evidence" value="ECO:0007669"/>
    <property type="project" value="TreeGrafter"/>
</dbReference>
<dbReference type="GO" id="GO:0016853">
    <property type="term" value="F:isomerase activity"/>
    <property type="evidence" value="ECO:0007669"/>
    <property type="project" value="UniProtKB-KW"/>
</dbReference>
<proteinExistence type="predicted"/>
<dbReference type="InterPro" id="IPR029033">
    <property type="entry name" value="His_PPase_superfam"/>
</dbReference>
<gene>
    <name evidence="4" type="primary">gpmB</name>
    <name evidence="4" type="ORF">BN85408820</name>
</gene>
<keyword evidence="4" id="KW-0413">Isomerase</keyword>
<dbReference type="PANTHER" id="PTHR46517:SF1">
    <property type="entry name" value="FRUCTOSE-2,6-BISPHOSPHATASE TIGAR"/>
    <property type="match status" value="1"/>
</dbReference>
<dbReference type="CDD" id="cd07067">
    <property type="entry name" value="HP_PGM_like"/>
    <property type="match status" value="1"/>
</dbReference>
<dbReference type="PROSITE" id="PS00175">
    <property type="entry name" value="PG_MUTASE"/>
    <property type="match status" value="1"/>
</dbReference>
<dbReference type="RefSeq" id="WP_026659848.1">
    <property type="nucleotide sequence ID" value="NC_022538.1"/>
</dbReference>
<dbReference type="Pfam" id="PF00300">
    <property type="entry name" value="His_Phos_1"/>
    <property type="match status" value="1"/>
</dbReference>
<evidence type="ECO:0000256" key="2">
    <source>
        <dbReference type="PIRSR" id="PIRSR613078-1"/>
    </source>
</evidence>
<dbReference type="AlphaFoldDB" id="U4KKX1"/>
<dbReference type="OrthoDB" id="9782128at2"/>
<protein>
    <submittedName>
        <fullName evidence="4">Phosphoglycerate mutase 2, co-factor independent</fullName>
        <ecNumber evidence="4">5.4.2.1</ecNumber>
    </submittedName>
</protein>
<accession>U4KKX1</accession>
<evidence type="ECO:0000256" key="1">
    <source>
        <dbReference type="ARBA" id="ARBA00022801"/>
    </source>
</evidence>
<feature type="active site" description="Tele-phosphohistidine intermediate" evidence="2">
    <location>
        <position position="8"/>
    </location>
</feature>
<dbReference type="GO" id="GO:0005829">
    <property type="term" value="C:cytosol"/>
    <property type="evidence" value="ECO:0007669"/>
    <property type="project" value="TreeGrafter"/>
</dbReference>
<dbReference type="EC" id="5.4.2.1" evidence="4"/>
<keyword evidence="1" id="KW-0378">Hydrolase</keyword>
<feature type="binding site" evidence="3">
    <location>
        <begin position="7"/>
        <end position="14"/>
    </location>
    <ligand>
        <name>substrate</name>
    </ligand>
</feature>
<name>U4KKX1_ALTPJ</name>
<dbReference type="InterPro" id="IPR013078">
    <property type="entry name" value="His_Pase_superF_clade-1"/>
</dbReference>
<dbReference type="GO" id="GO:0004331">
    <property type="term" value="F:fructose-2,6-bisphosphate 2-phosphatase activity"/>
    <property type="evidence" value="ECO:0007669"/>
    <property type="project" value="TreeGrafter"/>
</dbReference>
<dbReference type="InterPro" id="IPR001345">
    <property type="entry name" value="PG/BPGM_mutase_AS"/>
</dbReference>
<dbReference type="EMBL" id="FO681347">
    <property type="protein sequence ID" value="CCV64459.1"/>
    <property type="molecule type" value="Genomic_DNA"/>
</dbReference>